<evidence type="ECO:0000256" key="3">
    <source>
        <dbReference type="SAM" id="MobiDB-lite"/>
    </source>
</evidence>
<dbReference type="InterPro" id="IPR005561">
    <property type="entry name" value="ANTAR"/>
</dbReference>
<dbReference type="InterPro" id="IPR029016">
    <property type="entry name" value="GAF-like_dom_sf"/>
</dbReference>
<reference evidence="5 6" key="1">
    <citation type="journal article" date="2021" name="BMC Genomics">
        <title>Genome-resolved metagenome and metatranscriptome analyses of thermophilic composting reveal key bacterial players and their metabolic interactions.</title>
        <authorList>
            <person name="Braga L.P.P."/>
            <person name="Pereira R.V."/>
            <person name="Martins L.F."/>
            <person name="Moura L.M.S."/>
            <person name="Sanchez F.B."/>
            <person name="Patane J.S.L."/>
            <person name="da Silva A.M."/>
            <person name="Setubal J.C."/>
        </authorList>
    </citation>
    <scope>NUCLEOTIDE SEQUENCE [LARGE SCALE GENOMIC DNA]</scope>
    <source>
        <strain evidence="5">ZC4RG45</strain>
    </source>
</reference>
<dbReference type="Proteomes" id="UP000249324">
    <property type="component" value="Unassembled WGS sequence"/>
</dbReference>
<comment type="caution">
    <text evidence="5">The sequence shown here is derived from an EMBL/GenBank/DDBJ whole genome shotgun (WGS) entry which is preliminary data.</text>
</comment>
<feature type="region of interest" description="Disordered" evidence="3">
    <location>
        <begin position="65"/>
        <end position="86"/>
    </location>
</feature>
<evidence type="ECO:0000256" key="2">
    <source>
        <dbReference type="ARBA" id="ARBA00023163"/>
    </source>
</evidence>
<gene>
    <name evidence="5" type="ORF">DIU77_016580</name>
</gene>
<dbReference type="SMART" id="SM01012">
    <property type="entry name" value="ANTAR"/>
    <property type="match status" value="1"/>
</dbReference>
<dbReference type="EMBL" id="QGUI02000290">
    <property type="protein sequence ID" value="MFO7193862.1"/>
    <property type="molecule type" value="Genomic_DNA"/>
</dbReference>
<organism evidence="5 6">
    <name type="scientific">Thermocrispum agreste</name>
    <dbReference type="NCBI Taxonomy" id="37925"/>
    <lineage>
        <taxon>Bacteria</taxon>
        <taxon>Bacillati</taxon>
        <taxon>Actinomycetota</taxon>
        <taxon>Actinomycetes</taxon>
        <taxon>Pseudonocardiales</taxon>
        <taxon>Pseudonocardiaceae</taxon>
        <taxon>Thermocrispum</taxon>
    </lineage>
</organism>
<protein>
    <submittedName>
        <fullName evidence="5">ANTAR domain-containing protein</fullName>
    </submittedName>
</protein>
<dbReference type="Gene3D" id="3.30.450.40">
    <property type="match status" value="1"/>
</dbReference>
<sequence>PTTELDLRALRNRALVADAIDVVRHRYDLPGPESAFTALARASQQHNVPVRILAAAVLRAPAPTGPTWFPGRRKTPQPPLSFPAGPQAARTVRSVLRSLLAVVIRATDAAGGSAQSIAPLDDGLALECQHGMPETLVRDFAWIALTDPTPCARAHRARVRVDADLSTGTEISPVVQHALLAHGVRRICSTPLCASSGRSLGVVSTHHADTADLDDDVVRMVDGLAGETGHWLDWHRRTVVFDALERLHQLAGAPAGA</sequence>
<name>A0ABD6FLF5_9PSEU</name>
<dbReference type="Pfam" id="PF03861">
    <property type="entry name" value="ANTAR"/>
    <property type="match status" value="1"/>
</dbReference>
<keyword evidence="1" id="KW-0805">Transcription regulation</keyword>
<evidence type="ECO:0000313" key="5">
    <source>
        <dbReference type="EMBL" id="MFO7193862.1"/>
    </source>
</evidence>
<evidence type="ECO:0000313" key="6">
    <source>
        <dbReference type="Proteomes" id="UP000249324"/>
    </source>
</evidence>
<accession>A0ABD6FLF5</accession>
<dbReference type="InterPro" id="IPR036388">
    <property type="entry name" value="WH-like_DNA-bd_sf"/>
</dbReference>
<dbReference type="AlphaFoldDB" id="A0ABD6FLF5"/>
<keyword evidence="2" id="KW-0804">Transcription</keyword>
<proteinExistence type="predicted"/>
<dbReference type="Gene3D" id="1.10.10.10">
    <property type="entry name" value="Winged helix-like DNA-binding domain superfamily/Winged helix DNA-binding domain"/>
    <property type="match status" value="1"/>
</dbReference>
<feature type="non-terminal residue" evidence="5">
    <location>
        <position position="1"/>
    </location>
</feature>
<feature type="domain" description="ANTAR" evidence="4">
    <location>
        <begin position="3"/>
        <end position="58"/>
    </location>
</feature>
<dbReference type="SUPFAM" id="SSF55781">
    <property type="entry name" value="GAF domain-like"/>
    <property type="match status" value="1"/>
</dbReference>
<evidence type="ECO:0000256" key="1">
    <source>
        <dbReference type="ARBA" id="ARBA00023015"/>
    </source>
</evidence>
<evidence type="ECO:0000259" key="4">
    <source>
        <dbReference type="SMART" id="SM01012"/>
    </source>
</evidence>